<evidence type="ECO:0000313" key="2">
    <source>
        <dbReference type="EMBL" id="TCM68440.1"/>
    </source>
</evidence>
<keyword evidence="1" id="KW-1133">Transmembrane helix</keyword>
<keyword evidence="3" id="KW-1185">Reference proteome</keyword>
<evidence type="ECO:0000256" key="1">
    <source>
        <dbReference type="SAM" id="Phobius"/>
    </source>
</evidence>
<dbReference type="Proteomes" id="UP000294963">
    <property type="component" value="Unassembled WGS sequence"/>
</dbReference>
<reference evidence="2 3" key="1">
    <citation type="submission" date="2019-03" db="EMBL/GenBank/DDBJ databases">
        <title>Genomic analyses of the natural microbiome of Caenorhabditis elegans.</title>
        <authorList>
            <person name="Samuel B."/>
        </authorList>
    </citation>
    <scope>NUCLEOTIDE SEQUENCE [LARGE SCALE GENOMIC DNA]</scope>
    <source>
        <strain evidence="2 3">JUb89</strain>
    </source>
</reference>
<feature type="transmembrane region" description="Helical" evidence="1">
    <location>
        <begin position="12"/>
        <end position="28"/>
    </location>
</feature>
<gene>
    <name evidence="2" type="ORF">EC844_105144</name>
</gene>
<dbReference type="EMBL" id="SLVJ01000005">
    <property type="protein sequence ID" value="TCM68440.1"/>
    <property type="molecule type" value="Genomic_DNA"/>
</dbReference>
<organism evidence="2 3">
    <name type="scientific">Acinetobacter calcoaceticus</name>
    <dbReference type="NCBI Taxonomy" id="471"/>
    <lineage>
        <taxon>Bacteria</taxon>
        <taxon>Pseudomonadati</taxon>
        <taxon>Pseudomonadota</taxon>
        <taxon>Gammaproteobacteria</taxon>
        <taxon>Moraxellales</taxon>
        <taxon>Moraxellaceae</taxon>
        <taxon>Acinetobacter</taxon>
        <taxon>Acinetobacter calcoaceticus/baumannii complex</taxon>
    </lineage>
</organism>
<proteinExistence type="predicted"/>
<keyword evidence="1" id="KW-0812">Transmembrane</keyword>
<name>A0A4R1Y0E0_ACICA</name>
<keyword evidence="1" id="KW-0472">Membrane</keyword>
<protein>
    <submittedName>
        <fullName evidence="2">Uncharacterized protein</fullName>
    </submittedName>
</protein>
<comment type="caution">
    <text evidence="2">The sequence shown here is derived from an EMBL/GenBank/DDBJ whole genome shotgun (WGS) entry which is preliminary data.</text>
</comment>
<sequence>MNWLLRWQHKTWIATAVLLFICIGQLAYTNKRSGQLIKADAEKEKLAA</sequence>
<dbReference type="AlphaFoldDB" id="A0A4R1Y0E0"/>
<accession>A0A4R1Y0E0</accession>
<evidence type="ECO:0000313" key="3">
    <source>
        <dbReference type="Proteomes" id="UP000294963"/>
    </source>
</evidence>